<organism evidence="2">
    <name type="scientific">Siphoviridae sp. ctwfx1</name>
    <dbReference type="NCBI Taxonomy" id="2825732"/>
    <lineage>
        <taxon>Viruses</taxon>
        <taxon>Duplodnaviria</taxon>
        <taxon>Heunggongvirae</taxon>
        <taxon>Uroviricota</taxon>
        <taxon>Caudoviricetes</taxon>
    </lineage>
</organism>
<sequence>MREVLDRAKLKILLLHAHADKLVIPAQAHFLGDLLNVLDHLGVHHHFRSLLGWSPLLFTCSLYANISVLSRGKSKIFEKFMRAERGQFAGSLQAENRGTIEAEQKEVQRMEQFAIAGYSGSGCVMVAVDGSEIYQVDYFGNRQQLIGKTASAYAELEATTQEYYDKLVELGVITPPKTQEELMGEMQSAMSDMAEIIKGLSAQVKELKENGPQTTLSGSSENVPQRRPARRGGESGAGDQRDG</sequence>
<dbReference type="EMBL" id="BK016147">
    <property type="protein sequence ID" value="DAF98451.1"/>
    <property type="molecule type" value="Genomic_DNA"/>
</dbReference>
<name>A0A8S5UVH9_9CAUD</name>
<evidence type="ECO:0000313" key="2">
    <source>
        <dbReference type="EMBL" id="DAF98451.1"/>
    </source>
</evidence>
<protein>
    <submittedName>
        <fullName evidence="2">Uncharacterized protein</fullName>
    </submittedName>
</protein>
<evidence type="ECO:0000256" key="1">
    <source>
        <dbReference type="SAM" id="MobiDB-lite"/>
    </source>
</evidence>
<feature type="region of interest" description="Disordered" evidence="1">
    <location>
        <begin position="204"/>
        <end position="243"/>
    </location>
</feature>
<reference evidence="2" key="1">
    <citation type="journal article" date="2021" name="Proc. Natl. Acad. Sci. U.S.A.">
        <title>A Catalog of Tens of Thousands of Viruses from Human Metagenomes Reveals Hidden Associations with Chronic Diseases.</title>
        <authorList>
            <person name="Tisza M.J."/>
            <person name="Buck C.B."/>
        </authorList>
    </citation>
    <scope>NUCLEOTIDE SEQUENCE</scope>
    <source>
        <strain evidence="2">Ctwfx1</strain>
    </source>
</reference>
<accession>A0A8S5UVH9</accession>
<proteinExistence type="predicted"/>
<feature type="compositionally biased region" description="Polar residues" evidence="1">
    <location>
        <begin position="211"/>
        <end position="223"/>
    </location>
</feature>